<dbReference type="EMBL" id="QSBY01000010">
    <property type="protein sequence ID" value="RHW69902.1"/>
    <property type="molecule type" value="Genomic_DNA"/>
</dbReference>
<dbReference type="Proteomes" id="UP000266743">
    <property type="component" value="Chromosome 10"/>
</dbReference>
<evidence type="ECO:0000256" key="3">
    <source>
        <dbReference type="SAM" id="MobiDB-lite"/>
    </source>
</evidence>
<dbReference type="CDD" id="cd04369">
    <property type="entry name" value="Bromodomain"/>
    <property type="match status" value="1"/>
</dbReference>
<feature type="compositionally biased region" description="Basic and acidic residues" evidence="3">
    <location>
        <begin position="161"/>
        <end position="179"/>
    </location>
</feature>
<name>A0A3L6KZW9_9TRYP</name>
<dbReference type="AlphaFoldDB" id="A0A3L6KZW9"/>
<reference evidence="5" key="1">
    <citation type="submission" date="2018-09" db="EMBL/GenBank/DDBJ databases">
        <title>whole genome sequence of T. equiperdum IVM-t1 strain.</title>
        <authorList>
            <person name="Suganuma K."/>
        </authorList>
    </citation>
    <scope>NUCLEOTIDE SEQUENCE [LARGE SCALE GENOMIC DNA]</scope>
    <source>
        <strain evidence="5">IVM-t1</strain>
    </source>
</reference>
<sequence length="224" mass="25532">MSKNERDTSFNKNGCLVFVSRLWDLDKLGMFHHPVSAEELPDYHTVIKRPVDLSSIRDGIEKGTYATDVDVQNDVARMITNALEYNAKGSTWYQEAMSFRKTYLDLARQSGLVVDDDEAYIPSRSFKDDESTLRRAEKRNKEDLDEVLRGLEAEKDVPLEELRAKYRRVENNTEARGADDVDSSEQGEDEESDEEGSDEEDDDEEDSCASEEVEESEGSDYDSS</sequence>
<dbReference type="SMART" id="SM00297">
    <property type="entry name" value="BROMO"/>
    <property type="match status" value="1"/>
</dbReference>
<dbReference type="InterPro" id="IPR001487">
    <property type="entry name" value="Bromodomain"/>
</dbReference>
<dbReference type="InterPro" id="IPR018359">
    <property type="entry name" value="Bromodomain_CS"/>
</dbReference>
<evidence type="ECO:0000313" key="5">
    <source>
        <dbReference type="EMBL" id="RHW69902.1"/>
    </source>
</evidence>
<dbReference type="InterPro" id="IPR051831">
    <property type="entry name" value="Bromodomain_contain_prot"/>
</dbReference>
<feature type="compositionally biased region" description="Acidic residues" evidence="3">
    <location>
        <begin position="180"/>
        <end position="224"/>
    </location>
</feature>
<dbReference type="PANTHER" id="PTHR22881:SF27">
    <property type="entry name" value="BROMODOMAIN CONTAINING 7_9"/>
    <property type="match status" value="1"/>
</dbReference>
<dbReference type="Pfam" id="PF00439">
    <property type="entry name" value="Bromodomain"/>
    <property type="match status" value="1"/>
</dbReference>
<feature type="region of interest" description="Disordered" evidence="3">
    <location>
        <begin position="161"/>
        <end position="224"/>
    </location>
</feature>
<keyword evidence="1 2" id="KW-0103">Bromodomain</keyword>
<proteinExistence type="predicted"/>
<feature type="domain" description="Bromo" evidence="4">
    <location>
        <begin position="31"/>
        <end position="93"/>
    </location>
</feature>
<dbReference type="PANTHER" id="PTHR22881">
    <property type="entry name" value="BROMODOMAIN CONTAINING PROTEIN"/>
    <property type="match status" value="1"/>
</dbReference>
<evidence type="ECO:0000256" key="2">
    <source>
        <dbReference type="PROSITE-ProRule" id="PRU00035"/>
    </source>
</evidence>
<evidence type="ECO:0000259" key="4">
    <source>
        <dbReference type="PROSITE" id="PS50014"/>
    </source>
</evidence>
<accession>A0A3L6KZW9</accession>
<comment type="caution">
    <text evidence="5">The sequence shown here is derived from an EMBL/GenBank/DDBJ whole genome shotgun (WGS) entry which is preliminary data.</text>
</comment>
<dbReference type="SUPFAM" id="SSF47370">
    <property type="entry name" value="Bromodomain"/>
    <property type="match status" value="1"/>
</dbReference>
<dbReference type="PROSITE" id="PS00633">
    <property type="entry name" value="BROMODOMAIN_1"/>
    <property type="match status" value="1"/>
</dbReference>
<dbReference type="PRINTS" id="PR00503">
    <property type="entry name" value="BROMODOMAIN"/>
</dbReference>
<protein>
    <submittedName>
        <fullName evidence="5">Bromodomain factor 2 protein</fullName>
    </submittedName>
</protein>
<dbReference type="Gene3D" id="1.20.920.10">
    <property type="entry name" value="Bromodomain-like"/>
    <property type="match status" value="1"/>
</dbReference>
<dbReference type="PROSITE" id="PS50014">
    <property type="entry name" value="BROMODOMAIN_2"/>
    <property type="match status" value="1"/>
</dbReference>
<organism evidence="5">
    <name type="scientific">Trypanosoma brucei equiperdum</name>
    <dbReference type="NCBI Taxonomy" id="630700"/>
    <lineage>
        <taxon>Eukaryota</taxon>
        <taxon>Discoba</taxon>
        <taxon>Euglenozoa</taxon>
        <taxon>Kinetoplastea</taxon>
        <taxon>Metakinetoplastina</taxon>
        <taxon>Trypanosomatida</taxon>
        <taxon>Trypanosomatidae</taxon>
        <taxon>Trypanosoma</taxon>
    </lineage>
</organism>
<gene>
    <name evidence="5" type="ORF">DPX39_100080500</name>
</gene>
<evidence type="ECO:0000256" key="1">
    <source>
        <dbReference type="ARBA" id="ARBA00023117"/>
    </source>
</evidence>
<dbReference type="InterPro" id="IPR036427">
    <property type="entry name" value="Bromodomain-like_sf"/>
</dbReference>